<dbReference type="EMBL" id="CAWYQH010000057">
    <property type="protein sequence ID" value="CAK8679066.1"/>
    <property type="molecule type" value="Genomic_DNA"/>
</dbReference>
<comment type="function">
    <text evidence="1">Conjugation of reduced glutathione to a wide number of exogenous and endogenous hydrophobic electrophiles.</text>
</comment>
<dbReference type="InterPro" id="IPR050213">
    <property type="entry name" value="GST_superfamily"/>
</dbReference>
<evidence type="ECO:0000256" key="5">
    <source>
        <dbReference type="ARBA" id="ARBA00047960"/>
    </source>
</evidence>
<dbReference type="PROSITE" id="PS50405">
    <property type="entry name" value="GST_CTER"/>
    <property type="match status" value="1"/>
</dbReference>
<dbReference type="InterPro" id="IPR036282">
    <property type="entry name" value="Glutathione-S-Trfase_C_sf"/>
</dbReference>
<dbReference type="Gene3D" id="1.20.1050.130">
    <property type="match status" value="1"/>
</dbReference>
<accession>A0ABP0FI58</accession>
<dbReference type="PANTHER" id="PTHR11571">
    <property type="entry name" value="GLUTATHIONE S-TRANSFERASE"/>
    <property type="match status" value="1"/>
</dbReference>
<dbReference type="Proteomes" id="UP001642483">
    <property type="component" value="Unassembled WGS sequence"/>
</dbReference>
<organism evidence="7 8">
    <name type="scientific">Clavelina lepadiformis</name>
    <name type="common">Light-bulb sea squirt</name>
    <name type="synonym">Ascidia lepadiformis</name>
    <dbReference type="NCBI Taxonomy" id="159417"/>
    <lineage>
        <taxon>Eukaryota</taxon>
        <taxon>Metazoa</taxon>
        <taxon>Chordata</taxon>
        <taxon>Tunicata</taxon>
        <taxon>Ascidiacea</taxon>
        <taxon>Aplousobranchia</taxon>
        <taxon>Clavelinidae</taxon>
        <taxon>Clavelina</taxon>
    </lineage>
</organism>
<gene>
    <name evidence="7" type="ORF">CVLEPA_LOCUS9330</name>
</gene>
<dbReference type="InterPro" id="IPR004046">
    <property type="entry name" value="GST_C"/>
</dbReference>
<reference evidence="7 8" key="1">
    <citation type="submission" date="2024-02" db="EMBL/GenBank/DDBJ databases">
        <authorList>
            <person name="Daric V."/>
            <person name="Darras S."/>
        </authorList>
    </citation>
    <scope>NUCLEOTIDE SEQUENCE [LARGE SCALE GENOMIC DNA]</scope>
</reference>
<evidence type="ECO:0000256" key="1">
    <source>
        <dbReference type="ARBA" id="ARBA00003701"/>
    </source>
</evidence>
<comment type="similarity">
    <text evidence="2">Belongs to the GST superfamily. Mu family.</text>
</comment>
<evidence type="ECO:0000313" key="7">
    <source>
        <dbReference type="EMBL" id="CAK8679066.1"/>
    </source>
</evidence>
<proteinExistence type="inferred from homology"/>
<dbReference type="Pfam" id="PF14497">
    <property type="entry name" value="GST_C_3"/>
    <property type="match status" value="1"/>
</dbReference>
<evidence type="ECO:0000256" key="2">
    <source>
        <dbReference type="ARBA" id="ARBA00005861"/>
    </source>
</evidence>
<evidence type="ECO:0000313" key="8">
    <source>
        <dbReference type="Proteomes" id="UP001642483"/>
    </source>
</evidence>
<evidence type="ECO:0000256" key="3">
    <source>
        <dbReference type="ARBA" id="ARBA00012452"/>
    </source>
</evidence>
<keyword evidence="8" id="KW-1185">Reference proteome</keyword>
<comment type="catalytic activity">
    <reaction evidence="5">
        <text>RX + glutathione = an S-substituted glutathione + a halide anion + H(+)</text>
        <dbReference type="Rhea" id="RHEA:16437"/>
        <dbReference type="ChEBI" id="CHEBI:15378"/>
        <dbReference type="ChEBI" id="CHEBI:16042"/>
        <dbReference type="ChEBI" id="CHEBI:17792"/>
        <dbReference type="ChEBI" id="CHEBI:57925"/>
        <dbReference type="ChEBI" id="CHEBI:90779"/>
        <dbReference type="EC" id="2.5.1.18"/>
    </reaction>
</comment>
<comment type="caution">
    <text evidence="7">The sequence shown here is derived from an EMBL/GenBank/DDBJ whole genome shotgun (WGS) entry which is preliminary data.</text>
</comment>
<evidence type="ECO:0000259" key="6">
    <source>
        <dbReference type="PROSITE" id="PS50405"/>
    </source>
</evidence>
<sequence>MGLLSVKLSENAVFDADAVFESHFCTGASDEVILLDANADETEEEIRNCDMLDEVARYLAVPFHTLCYTHDGFDEAKKKFFGETLPKLLDLLEKFLGCSHWIIGDKMTYVDFYLCEVFDCIQLMTSDCLDKHQGMKKYVERFYALDKIAAYRRSSRFKKWPFMTPLAKWGGKCEE</sequence>
<feature type="domain" description="GST C-terminal" evidence="6">
    <location>
        <begin position="41"/>
        <end position="162"/>
    </location>
</feature>
<dbReference type="PANTHER" id="PTHR11571:SF222">
    <property type="entry name" value="GLUTATHIONE TRANSFERASE"/>
    <property type="match status" value="1"/>
</dbReference>
<keyword evidence="4" id="KW-0808">Transferase</keyword>
<dbReference type="InterPro" id="IPR010987">
    <property type="entry name" value="Glutathione-S-Trfase_C-like"/>
</dbReference>
<protein>
    <recommendedName>
        <fullName evidence="3">glutathione transferase</fullName>
        <ecNumber evidence="3">2.5.1.18</ecNumber>
    </recommendedName>
</protein>
<evidence type="ECO:0000256" key="4">
    <source>
        <dbReference type="ARBA" id="ARBA00022679"/>
    </source>
</evidence>
<dbReference type="SUPFAM" id="SSF47616">
    <property type="entry name" value="GST C-terminal domain-like"/>
    <property type="match status" value="1"/>
</dbReference>
<name>A0ABP0FI58_CLALP</name>
<dbReference type="EC" id="2.5.1.18" evidence="3"/>